<dbReference type="Pfam" id="PF01135">
    <property type="entry name" value="PCMT"/>
    <property type="match status" value="1"/>
</dbReference>
<evidence type="ECO:0000313" key="9">
    <source>
        <dbReference type="Proteomes" id="UP000249739"/>
    </source>
</evidence>
<dbReference type="GO" id="GO:0005737">
    <property type="term" value="C:cytoplasm"/>
    <property type="evidence" value="ECO:0007669"/>
    <property type="project" value="UniProtKB-SubCell"/>
</dbReference>
<evidence type="ECO:0000256" key="1">
    <source>
        <dbReference type="ARBA" id="ARBA00004496"/>
    </source>
</evidence>
<evidence type="ECO:0000256" key="2">
    <source>
        <dbReference type="ARBA" id="ARBA00005369"/>
    </source>
</evidence>
<dbReference type="PROSITE" id="PS01279">
    <property type="entry name" value="PCMT"/>
    <property type="match status" value="1"/>
</dbReference>
<dbReference type="SUPFAM" id="SSF53335">
    <property type="entry name" value="S-adenosyl-L-methionine-dependent methyltransferases"/>
    <property type="match status" value="1"/>
</dbReference>
<dbReference type="Gene3D" id="3.40.50.150">
    <property type="entry name" value="Vaccinia Virus protein VP39"/>
    <property type="match status" value="1"/>
</dbReference>
<protein>
    <recommendedName>
        <fullName evidence="7">Protein-L-isoaspartate O-methyltransferase</fullName>
        <ecNumber evidence="7">2.1.1.77</ecNumber>
    </recommendedName>
    <alternativeName>
        <fullName evidence="7">L-isoaspartyl protein carboxyl methyltransferase</fullName>
    </alternativeName>
    <alternativeName>
        <fullName evidence="7">Protein L-isoaspartyl methyltransferase</fullName>
    </alternativeName>
    <alternativeName>
        <fullName evidence="7">Protein-beta-aspartate methyltransferase</fullName>
        <shortName evidence="7">PIMT</shortName>
    </alternativeName>
</protein>
<feature type="active site" evidence="7">
    <location>
        <position position="61"/>
    </location>
</feature>
<dbReference type="CDD" id="cd02440">
    <property type="entry name" value="AdoMet_MTases"/>
    <property type="match status" value="1"/>
</dbReference>
<evidence type="ECO:0000256" key="7">
    <source>
        <dbReference type="HAMAP-Rule" id="MF_00090"/>
    </source>
</evidence>
<dbReference type="GO" id="GO:0030091">
    <property type="term" value="P:protein repair"/>
    <property type="evidence" value="ECO:0007669"/>
    <property type="project" value="UniProtKB-UniRule"/>
</dbReference>
<keyword evidence="4 7" id="KW-0489">Methyltransferase</keyword>
<dbReference type="InterPro" id="IPR029063">
    <property type="entry name" value="SAM-dependent_MTases_sf"/>
</dbReference>
<evidence type="ECO:0000256" key="6">
    <source>
        <dbReference type="ARBA" id="ARBA00022691"/>
    </source>
</evidence>
<dbReference type="Proteomes" id="UP000249739">
    <property type="component" value="Unassembled WGS sequence"/>
</dbReference>
<dbReference type="GO" id="GO:0032259">
    <property type="term" value="P:methylation"/>
    <property type="evidence" value="ECO:0007669"/>
    <property type="project" value="UniProtKB-KW"/>
</dbReference>
<keyword evidence="3 7" id="KW-0963">Cytoplasm</keyword>
<keyword evidence="5 7" id="KW-0808">Transferase</keyword>
<dbReference type="InterPro" id="IPR000682">
    <property type="entry name" value="PCMT"/>
</dbReference>
<reference evidence="8 9" key="1">
    <citation type="submission" date="2017-08" db="EMBL/GenBank/DDBJ databases">
        <title>Infants hospitalized years apart are colonized by the same room-sourced microbial strains.</title>
        <authorList>
            <person name="Brooks B."/>
            <person name="Olm M.R."/>
            <person name="Firek B.A."/>
            <person name="Baker R."/>
            <person name="Thomas B.C."/>
            <person name="Morowitz M.J."/>
            <person name="Banfield J.F."/>
        </authorList>
    </citation>
    <scope>NUCLEOTIDE SEQUENCE [LARGE SCALE GENOMIC DNA]</scope>
    <source>
        <strain evidence="8">S2_006_000_R2_64</strain>
    </source>
</reference>
<evidence type="ECO:0000313" key="8">
    <source>
        <dbReference type="EMBL" id="PZP56338.1"/>
    </source>
</evidence>
<comment type="similarity">
    <text evidence="2 7">Belongs to the methyltransferase superfamily. L-isoaspartyl/D-aspartyl protein methyltransferase family.</text>
</comment>
<comment type="subcellular location">
    <subcellularLocation>
        <location evidence="1 7">Cytoplasm</location>
    </subcellularLocation>
</comment>
<gene>
    <name evidence="7" type="primary">pcm</name>
    <name evidence="8" type="ORF">DI586_04000</name>
</gene>
<dbReference type="NCBIfam" id="TIGR00080">
    <property type="entry name" value="pimt"/>
    <property type="match status" value="1"/>
</dbReference>
<dbReference type="HAMAP" id="MF_00090">
    <property type="entry name" value="PIMT"/>
    <property type="match status" value="1"/>
</dbReference>
<proteinExistence type="inferred from homology"/>
<organism evidence="8 9">
    <name type="scientific">Micavibrio aeruginosavorus</name>
    <dbReference type="NCBI Taxonomy" id="349221"/>
    <lineage>
        <taxon>Bacteria</taxon>
        <taxon>Pseudomonadati</taxon>
        <taxon>Bdellovibrionota</taxon>
        <taxon>Bdellovibrionia</taxon>
        <taxon>Bdellovibrionales</taxon>
        <taxon>Pseudobdellovibrionaceae</taxon>
        <taxon>Micavibrio</taxon>
    </lineage>
</organism>
<dbReference type="PANTHER" id="PTHR11579:SF0">
    <property type="entry name" value="PROTEIN-L-ISOASPARTATE(D-ASPARTATE) O-METHYLTRANSFERASE"/>
    <property type="match status" value="1"/>
</dbReference>
<comment type="function">
    <text evidence="7">Catalyzes the methyl esterification of L-isoaspartyl residues in peptides and proteins that result from spontaneous decomposition of normal L-aspartyl and L-asparaginyl residues. It plays a role in the repair and/or degradation of damaged proteins.</text>
</comment>
<comment type="caution">
    <text evidence="8">The sequence shown here is derived from an EMBL/GenBank/DDBJ whole genome shotgun (WGS) entry which is preliminary data.</text>
</comment>
<accession>A0A2W5FMY4</accession>
<evidence type="ECO:0000256" key="3">
    <source>
        <dbReference type="ARBA" id="ARBA00022490"/>
    </source>
</evidence>
<dbReference type="EMBL" id="QFOT01000029">
    <property type="protein sequence ID" value="PZP56338.1"/>
    <property type="molecule type" value="Genomic_DNA"/>
</dbReference>
<comment type="catalytic activity">
    <reaction evidence="7">
        <text>[protein]-L-isoaspartate + S-adenosyl-L-methionine = [protein]-L-isoaspartate alpha-methyl ester + S-adenosyl-L-homocysteine</text>
        <dbReference type="Rhea" id="RHEA:12705"/>
        <dbReference type="Rhea" id="RHEA-COMP:12143"/>
        <dbReference type="Rhea" id="RHEA-COMP:12144"/>
        <dbReference type="ChEBI" id="CHEBI:57856"/>
        <dbReference type="ChEBI" id="CHEBI:59789"/>
        <dbReference type="ChEBI" id="CHEBI:90596"/>
        <dbReference type="ChEBI" id="CHEBI:90598"/>
        <dbReference type="EC" id="2.1.1.77"/>
    </reaction>
</comment>
<dbReference type="AlphaFoldDB" id="A0A2W5FMY4"/>
<dbReference type="GO" id="GO:0004719">
    <property type="term" value="F:protein-L-isoaspartate (D-aspartate) O-methyltransferase activity"/>
    <property type="evidence" value="ECO:0007669"/>
    <property type="project" value="UniProtKB-UniRule"/>
</dbReference>
<name>A0A2W5FMY4_9BACT</name>
<dbReference type="NCBIfam" id="NF001453">
    <property type="entry name" value="PRK00312.1"/>
    <property type="match status" value="1"/>
</dbReference>
<sequence length="228" mass="25504">MNAPDSRKIRLIMTLRQAGIVDTKVLGAIERIPRENFVPYSFGDRAYEDTALPIGLGQTISQPYVVAYMTSALEMDDRHSVLEIGTGCGYQAAILSKLCRRVYTVERHKPLAEVAHRHFDELKLRNITNKCDDGMKGWPEAAPFDRIIVTAAAAGDPPKPLLDQLKIGGIMVIPIGGQGQNQTLRRYKRESEEVYSKIDLLPVRFVPLLPDVPKNNSYTREDLQEVAS</sequence>
<keyword evidence="6 7" id="KW-0949">S-adenosyl-L-methionine</keyword>
<dbReference type="PANTHER" id="PTHR11579">
    <property type="entry name" value="PROTEIN-L-ISOASPARTATE O-METHYLTRANSFERASE"/>
    <property type="match status" value="1"/>
</dbReference>
<evidence type="ECO:0000256" key="5">
    <source>
        <dbReference type="ARBA" id="ARBA00022679"/>
    </source>
</evidence>
<dbReference type="EC" id="2.1.1.77" evidence="7"/>
<dbReference type="FunFam" id="3.40.50.150:FF:000010">
    <property type="entry name" value="Protein-L-isoaspartate O-methyltransferase"/>
    <property type="match status" value="1"/>
</dbReference>
<evidence type="ECO:0000256" key="4">
    <source>
        <dbReference type="ARBA" id="ARBA00022603"/>
    </source>
</evidence>